<comment type="caution">
    <text evidence="1">The sequence shown here is derived from an EMBL/GenBank/DDBJ whole genome shotgun (WGS) entry which is preliminary data.</text>
</comment>
<dbReference type="EMBL" id="CAJVPV010044877">
    <property type="protein sequence ID" value="CAG8768169.1"/>
    <property type="molecule type" value="Genomic_DNA"/>
</dbReference>
<accession>A0A9N9NWX6</accession>
<proteinExistence type="predicted"/>
<feature type="non-terminal residue" evidence="1">
    <location>
        <position position="1"/>
    </location>
</feature>
<dbReference type="AlphaFoldDB" id="A0A9N9NWX6"/>
<sequence>LSEINPFGHRLGPVSTRLIDAARNLDNNISNRLRSLLEQNGRLEDIHEEKKMMRFKTEDEKLGKAAVENIKYAYCNIKSVLPSILGVTSEEYDEMINVFGKELKDNDSYLDLTRVYG</sequence>
<evidence type="ECO:0000313" key="1">
    <source>
        <dbReference type="EMBL" id="CAG8768169.1"/>
    </source>
</evidence>
<reference evidence="1" key="1">
    <citation type="submission" date="2021-06" db="EMBL/GenBank/DDBJ databases">
        <authorList>
            <person name="Kallberg Y."/>
            <person name="Tangrot J."/>
            <person name="Rosling A."/>
        </authorList>
    </citation>
    <scope>NUCLEOTIDE SEQUENCE</scope>
    <source>
        <strain evidence="1">CL551</strain>
    </source>
</reference>
<organism evidence="1 2">
    <name type="scientific">Acaulospora morrowiae</name>
    <dbReference type="NCBI Taxonomy" id="94023"/>
    <lineage>
        <taxon>Eukaryota</taxon>
        <taxon>Fungi</taxon>
        <taxon>Fungi incertae sedis</taxon>
        <taxon>Mucoromycota</taxon>
        <taxon>Glomeromycotina</taxon>
        <taxon>Glomeromycetes</taxon>
        <taxon>Diversisporales</taxon>
        <taxon>Acaulosporaceae</taxon>
        <taxon>Acaulospora</taxon>
    </lineage>
</organism>
<dbReference type="OrthoDB" id="2013972at2759"/>
<name>A0A9N9NWX6_9GLOM</name>
<dbReference type="Proteomes" id="UP000789342">
    <property type="component" value="Unassembled WGS sequence"/>
</dbReference>
<keyword evidence="2" id="KW-1185">Reference proteome</keyword>
<evidence type="ECO:0000313" key="2">
    <source>
        <dbReference type="Proteomes" id="UP000789342"/>
    </source>
</evidence>
<gene>
    <name evidence="1" type="ORF">AMORRO_LOCUS16421</name>
</gene>
<feature type="non-terminal residue" evidence="1">
    <location>
        <position position="117"/>
    </location>
</feature>
<protein>
    <submittedName>
        <fullName evidence="1">15479_t:CDS:1</fullName>
    </submittedName>
</protein>